<evidence type="ECO:0000313" key="2">
    <source>
        <dbReference type="Proteomes" id="UP000241362"/>
    </source>
</evidence>
<keyword evidence="2" id="KW-1185">Reference proteome</keyword>
<dbReference type="Proteomes" id="UP000241362">
    <property type="component" value="Unassembled WGS sequence"/>
</dbReference>
<gene>
    <name evidence="1" type="ORF">C5F44_02690</name>
</gene>
<comment type="caution">
    <text evidence="1">The sequence shown here is derived from an EMBL/GenBank/DDBJ whole genome shotgun (WGS) entry which is preliminary data.</text>
</comment>
<reference evidence="1 2" key="1">
    <citation type="submission" date="2018-03" db="EMBL/GenBank/DDBJ databases">
        <title>Rhodobacter blasticus.</title>
        <authorList>
            <person name="Meyer T.E."/>
            <person name="Miller S."/>
            <person name="Lodha T."/>
            <person name="Gandham S."/>
            <person name="Chintalapati S."/>
            <person name="Chintalapati V.R."/>
        </authorList>
    </citation>
    <scope>NUCLEOTIDE SEQUENCE [LARGE SCALE GENOMIC DNA]</scope>
    <source>
        <strain evidence="1 2">DSM 2131</strain>
    </source>
</reference>
<sequence length="107" mass="11640">MMGKDCNLPKPSTQFRVDHVPGRGFFVLDPGGEKCAGPFKDENKALMSRDAKQAAADAKAKRGPRACMACGHSFPSEGIHNRLCNDCKYRGSAPDPLHPSTRQRRAA</sequence>
<protein>
    <submittedName>
        <fullName evidence="1">Uncharacterized protein</fullName>
    </submittedName>
</protein>
<proteinExistence type="predicted"/>
<dbReference type="RefSeq" id="WP_107671973.1">
    <property type="nucleotide sequence ID" value="NZ_PZKE01000002.1"/>
</dbReference>
<accession>A0A2T4JDG9</accession>
<dbReference type="AlphaFoldDB" id="A0A2T4JDG9"/>
<evidence type="ECO:0000313" key="1">
    <source>
        <dbReference type="EMBL" id="PTE15964.1"/>
    </source>
</evidence>
<name>A0A2T4JDG9_FUSBL</name>
<dbReference type="EMBL" id="PZKE01000002">
    <property type="protein sequence ID" value="PTE15964.1"/>
    <property type="molecule type" value="Genomic_DNA"/>
</dbReference>
<organism evidence="1 2">
    <name type="scientific">Fuscovulum blasticum DSM 2131</name>
    <dbReference type="NCBI Taxonomy" id="1188250"/>
    <lineage>
        <taxon>Bacteria</taxon>
        <taxon>Pseudomonadati</taxon>
        <taxon>Pseudomonadota</taxon>
        <taxon>Alphaproteobacteria</taxon>
        <taxon>Rhodobacterales</taxon>
        <taxon>Paracoccaceae</taxon>
        <taxon>Pseudogemmobacter</taxon>
    </lineage>
</organism>